<evidence type="ECO:0000313" key="3">
    <source>
        <dbReference type="EMBL" id="MFC7371499.1"/>
    </source>
</evidence>
<comment type="caution">
    <text evidence="3">The sequence shown here is derived from an EMBL/GenBank/DDBJ whole genome shotgun (WGS) entry which is preliminary data.</text>
</comment>
<dbReference type="NCBIfam" id="TIGR02669">
    <property type="entry name" value="SpoIID_LytB"/>
    <property type="match status" value="1"/>
</dbReference>
<evidence type="ECO:0000259" key="2">
    <source>
        <dbReference type="Pfam" id="PF08486"/>
    </source>
</evidence>
<dbReference type="InterPro" id="IPR013486">
    <property type="entry name" value="SpoIID/LytB"/>
</dbReference>
<dbReference type="Pfam" id="PF08486">
    <property type="entry name" value="SpoIID"/>
    <property type="match status" value="1"/>
</dbReference>
<proteinExistence type="predicted"/>
<dbReference type="RefSeq" id="WP_379748122.1">
    <property type="nucleotide sequence ID" value="NZ_JBHTCP010000013.1"/>
</dbReference>
<feature type="domain" description="Sporulation stage II protein D amidase enhancer LytB N-terminal" evidence="2">
    <location>
        <begin position="71"/>
        <end position="174"/>
    </location>
</feature>
<evidence type="ECO:0000313" key="4">
    <source>
        <dbReference type="Proteomes" id="UP001596549"/>
    </source>
</evidence>
<name>A0ABW2NTX3_9BACL</name>
<sequence>MKSRLKPVLWIAAVFIGVVLIIPALFVLPFSSGPPLVEVDSVKSDHPVQEVKKPQVKHSDVIVPVFRTDKEEITSIPLEEYVAGVVASEMPVNFELEALKAQALTARTYIVNRLSKKGTGDGAVPAGAIVTDTVKHQVFKSEEELKEHWGSDYEKNMSKIIEAVNETSGKILTYEGKPINASFFSTSNGYTENSEEYWDNAYPYLKSVKSPWDKESPKYKESSKLSVFEVERMLGVKLGRDGEIGKIKKRTAGNKIAIYQIGKKTFTGREMREKLKLRSSDFSLKKKGKIVLIATKGYGHGVGMSQYGANGMAAEGKTYEEIVKHYYRNIAITDYNPTTAAK</sequence>
<dbReference type="Proteomes" id="UP001596549">
    <property type="component" value="Unassembled WGS sequence"/>
</dbReference>
<evidence type="ECO:0000256" key="1">
    <source>
        <dbReference type="SAM" id="Phobius"/>
    </source>
</evidence>
<keyword evidence="1" id="KW-0812">Transmembrane</keyword>
<dbReference type="InterPro" id="IPR014225">
    <property type="entry name" value="Spore_II_D_firmicutes"/>
</dbReference>
<dbReference type="EMBL" id="JBHTCP010000013">
    <property type="protein sequence ID" value="MFC7371499.1"/>
    <property type="molecule type" value="Genomic_DNA"/>
</dbReference>
<keyword evidence="1" id="KW-0472">Membrane</keyword>
<dbReference type="PROSITE" id="PS50890">
    <property type="entry name" value="PUA"/>
    <property type="match status" value="1"/>
</dbReference>
<keyword evidence="1" id="KW-1133">Transmembrane helix</keyword>
<dbReference type="PANTHER" id="PTHR30032:SF4">
    <property type="entry name" value="AMIDASE ENHANCER"/>
    <property type="match status" value="1"/>
</dbReference>
<dbReference type="NCBIfam" id="TIGR02870">
    <property type="entry name" value="spore_II_D"/>
    <property type="match status" value="1"/>
</dbReference>
<gene>
    <name evidence="3" type="primary">spoIID</name>
    <name evidence="3" type="ORF">ACFQPF_07410</name>
</gene>
<protein>
    <submittedName>
        <fullName evidence="3">Stage II sporulation protein D</fullName>
    </submittedName>
</protein>
<dbReference type="PANTHER" id="PTHR30032">
    <property type="entry name" value="N-ACETYLMURAMOYL-L-ALANINE AMIDASE-RELATED"/>
    <property type="match status" value="1"/>
</dbReference>
<organism evidence="3 4">
    <name type="scientific">Fictibacillus iocasae</name>
    <dbReference type="NCBI Taxonomy" id="2715437"/>
    <lineage>
        <taxon>Bacteria</taxon>
        <taxon>Bacillati</taxon>
        <taxon>Bacillota</taxon>
        <taxon>Bacilli</taxon>
        <taxon>Bacillales</taxon>
        <taxon>Fictibacillaceae</taxon>
        <taxon>Fictibacillus</taxon>
    </lineage>
</organism>
<keyword evidence="4" id="KW-1185">Reference proteome</keyword>
<dbReference type="InterPro" id="IPR051922">
    <property type="entry name" value="Bact_Sporulation_Assoc"/>
</dbReference>
<reference evidence="4" key="1">
    <citation type="journal article" date="2019" name="Int. J. Syst. Evol. Microbiol.">
        <title>The Global Catalogue of Microorganisms (GCM) 10K type strain sequencing project: providing services to taxonomists for standard genome sequencing and annotation.</title>
        <authorList>
            <consortium name="The Broad Institute Genomics Platform"/>
            <consortium name="The Broad Institute Genome Sequencing Center for Infectious Disease"/>
            <person name="Wu L."/>
            <person name="Ma J."/>
        </authorList>
    </citation>
    <scope>NUCLEOTIDE SEQUENCE [LARGE SCALE GENOMIC DNA]</scope>
    <source>
        <strain evidence="4">NBRC 106396</strain>
    </source>
</reference>
<feature type="transmembrane region" description="Helical" evidence="1">
    <location>
        <begin position="7"/>
        <end position="28"/>
    </location>
</feature>
<accession>A0ABW2NTX3</accession>
<dbReference type="InterPro" id="IPR013693">
    <property type="entry name" value="SpoIID/LytB_N"/>
</dbReference>